<dbReference type="GO" id="GO:0003899">
    <property type="term" value="F:DNA-directed RNA polymerase activity"/>
    <property type="evidence" value="ECO:0007669"/>
    <property type="project" value="UniProtKB-EC"/>
</dbReference>
<comment type="similarity">
    <text evidence="1">Belongs to the phage and mitochondrial RNA polymerase family.</text>
</comment>
<sequence>MKLGINRKHCKRSVMTFPYGSKEFGFREQVLEDTINPLKKHCDQLLDSRAIDDRGYRELFPFHNDGFDAAGIMAKLLYKYVRETVLKAAEAMEWMQGIARLVASQGRPVRWTTPLGFPVCQNYRKYNMRTVKTRIFGKALDLTIREEMEEMDIMRAGNAISPNVTHSLDSSHLLKLVAQSVVEGLDSFALIHDSFGTHAADTDVFFRVIREAFMRLYEEAVLENLREEFMAQLPPDIRGEVAPVPLSGSLDISSILNSLYAFA</sequence>
<dbReference type="Proteomes" id="UP000061489">
    <property type="component" value="Chromosome"/>
</dbReference>
<dbReference type="Pfam" id="PF00940">
    <property type="entry name" value="RNA_pol"/>
    <property type="match status" value="1"/>
</dbReference>
<evidence type="ECO:0000256" key="5">
    <source>
        <dbReference type="ARBA" id="ARBA00022695"/>
    </source>
</evidence>
<reference evidence="9 10" key="1">
    <citation type="journal article" date="2014" name="Genome Announc.">
        <title>Draft Genome Sequences of Marinobacter similis A3d10T and Marinobacter salarius R9SW1T.</title>
        <authorList>
            <person name="Ivanova E.P."/>
            <person name="Ng H.J."/>
            <person name="Webb H.K."/>
            <person name="Feng G."/>
            <person name="Oshima K."/>
            <person name="Hattori M."/>
            <person name="Ohkuma M."/>
            <person name="Sergeev A.F."/>
            <person name="Mikhailov V.V."/>
            <person name="Crawford R.J."/>
            <person name="Sawabe T."/>
        </authorList>
    </citation>
    <scope>NUCLEOTIDE SEQUENCE [LARGE SCALE GENOMIC DNA]</scope>
    <source>
        <strain evidence="9 10">A3d10</strain>
    </source>
</reference>
<dbReference type="PROSITE" id="PS00489">
    <property type="entry name" value="RNA_POL_PHAGE_2"/>
    <property type="match status" value="1"/>
</dbReference>
<dbReference type="GO" id="GO:0000428">
    <property type="term" value="C:DNA-directed RNA polymerase complex"/>
    <property type="evidence" value="ECO:0007669"/>
    <property type="project" value="UniProtKB-KW"/>
</dbReference>
<dbReference type="GO" id="GO:0006351">
    <property type="term" value="P:DNA-templated transcription"/>
    <property type="evidence" value="ECO:0007669"/>
    <property type="project" value="InterPro"/>
</dbReference>
<evidence type="ECO:0000256" key="1">
    <source>
        <dbReference type="ARBA" id="ARBA00009493"/>
    </source>
</evidence>
<evidence type="ECO:0000256" key="2">
    <source>
        <dbReference type="ARBA" id="ARBA00012418"/>
    </source>
</evidence>
<gene>
    <name evidence="9" type="ORF">AU14_17380</name>
</gene>
<dbReference type="PANTHER" id="PTHR10102:SF0">
    <property type="entry name" value="DNA-DIRECTED RNA POLYMERASE, MITOCHONDRIAL"/>
    <property type="match status" value="1"/>
</dbReference>
<evidence type="ECO:0000256" key="6">
    <source>
        <dbReference type="ARBA" id="ARBA00023163"/>
    </source>
</evidence>
<dbReference type="Gene3D" id="1.10.150.20">
    <property type="entry name" value="5' to 3' exonuclease, C-terminal subdomain"/>
    <property type="match status" value="1"/>
</dbReference>
<dbReference type="InterPro" id="IPR043502">
    <property type="entry name" value="DNA/RNA_pol_sf"/>
</dbReference>
<feature type="domain" description="DNA-directed RNA polymerase C-terminal" evidence="8">
    <location>
        <begin position="4"/>
        <end position="234"/>
    </location>
</feature>
<dbReference type="EC" id="2.7.7.6" evidence="2"/>
<keyword evidence="5" id="KW-0548">Nucleotidyltransferase</keyword>
<dbReference type="InterPro" id="IPR002092">
    <property type="entry name" value="DNA-dir_Rpol_phage-type"/>
</dbReference>
<protein>
    <recommendedName>
        <fullName evidence="2">DNA-directed RNA polymerase</fullName>
        <ecNumber evidence="2">2.7.7.6</ecNumber>
    </recommendedName>
</protein>
<keyword evidence="10" id="KW-1185">Reference proteome</keyword>
<evidence type="ECO:0000313" key="9">
    <source>
        <dbReference type="EMBL" id="AHI30254.1"/>
    </source>
</evidence>
<dbReference type="PANTHER" id="PTHR10102">
    <property type="entry name" value="DNA-DIRECTED RNA POLYMERASE, MITOCHONDRIAL"/>
    <property type="match status" value="1"/>
</dbReference>
<dbReference type="SUPFAM" id="SSF56672">
    <property type="entry name" value="DNA/RNA polymerases"/>
    <property type="match status" value="1"/>
</dbReference>
<dbReference type="HOGENOM" id="CLU_095499_0_0_6"/>
<dbReference type="STRING" id="1420916.AU14_17380"/>
<dbReference type="AlphaFoldDB" id="W5YMV5"/>
<dbReference type="InterPro" id="IPR046950">
    <property type="entry name" value="DNA-dir_Rpol_C_phage-type"/>
</dbReference>
<keyword evidence="6" id="KW-0804">Transcription</keyword>
<dbReference type="GO" id="GO:0003677">
    <property type="term" value="F:DNA binding"/>
    <property type="evidence" value="ECO:0007669"/>
    <property type="project" value="InterPro"/>
</dbReference>
<keyword evidence="3" id="KW-0240">DNA-directed RNA polymerase</keyword>
<dbReference type="RefSeq" id="WP_041342773.1">
    <property type="nucleotide sequence ID" value="NZ_CP007151.1"/>
</dbReference>
<dbReference type="OrthoDB" id="7033456at2"/>
<proteinExistence type="inferred from homology"/>
<evidence type="ECO:0000256" key="7">
    <source>
        <dbReference type="ARBA" id="ARBA00048552"/>
    </source>
</evidence>
<name>W5YMV5_9GAMM</name>
<dbReference type="KEGG" id="msx:AU14_17380"/>
<accession>W5YMV5</accession>
<dbReference type="EMBL" id="CP007151">
    <property type="protein sequence ID" value="AHI30254.1"/>
    <property type="molecule type" value="Genomic_DNA"/>
</dbReference>
<evidence type="ECO:0000259" key="8">
    <source>
        <dbReference type="Pfam" id="PF00940"/>
    </source>
</evidence>
<comment type="catalytic activity">
    <reaction evidence="7">
        <text>RNA(n) + a ribonucleoside 5'-triphosphate = RNA(n+1) + diphosphate</text>
        <dbReference type="Rhea" id="RHEA:21248"/>
        <dbReference type="Rhea" id="RHEA-COMP:14527"/>
        <dbReference type="Rhea" id="RHEA-COMP:17342"/>
        <dbReference type="ChEBI" id="CHEBI:33019"/>
        <dbReference type="ChEBI" id="CHEBI:61557"/>
        <dbReference type="ChEBI" id="CHEBI:140395"/>
        <dbReference type="EC" id="2.7.7.6"/>
    </reaction>
</comment>
<keyword evidence="4" id="KW-0808">Transferase</keyword>
<evidence type="ECO:0000256" key="3">
    <source>
        <dbReference type="ARBA" id="ARBA00022478"/>
    </source>
</evidence>
<evidence type="ECO:0000256" key="4">
    <source>
        <dbReference type="ARBA" id="ARBA00022679"/>
    </source>
</evidence>
<evidence type="ECO:0000313" key="10">
    <source>
        <dbReference type="Proteomes" id="UP000061489"/>
    </source>
</evidence>
<organism evidence="9 10">
    <name type="scientific">Marinobacter similis</name>
    <dbReference type="NCBI Taxonomy" id="1420916"/>
    <lineage>
        <taxon>Bacteria</taxon>
        <taxon>Pseudomonadati</taxon>
        <taxon>Pseudomonadota</taxon>
        <taxon>Gammaproteobacteria</taxon>
        <taxon>Pseudomonadales</taxon>
        <taxon>Marinobacteraceae</taxon>
        <taxon>Marinobacter</taxon>
    </lineage>
</organism>